<comment type="similarity">
    <text evidence="2">Belongs to the kiwellin family.</text>
</comment>
<evidence type="ECO:0000313" key="5">
    <source>
        <dbReference type="EMBL" id="PWA77365.1"/>
    </source>
</evidence>
<dbReference type="OrthoDB" id="406505at2759"/>
<accession>A0A2U1NV19</accession>
<gene>
    <name evidence="5" type="ORF">CTI12_AA225350</name>
</gene>
<dbReference type="PANTHER" id="PTHR33191:SF85">
    <property type="entry name" value="RLPA-LIKE PROTEIN DOUBLE-PSI BETA-BARREL DOMAIN-CONTAINING PROTEIN"/>
    <property type="match status" value="1"/>
</dbReference>
<evidence type="ECO:0000313" key="6">
    <source>
        <dbReference type="Proteomes" id="UP000245207"/>
    </source>
</evidence>
<dbReference type="GO" id="GO:0005576">
    <property type="term" value="C:extracellular region"/>
    <property type="evidence" value="ECO:0007669"/>
    <property type="project" value="UniProtKB-SubCell"/>
</dbReference>
<dbReference type="PANTHER" id="PTHR33191">
    <property type="entry name" value="RIPENING-RELATED PROTEIN 2-RELATED"/>
    <property type="match status" value="1"/>
</dbReference>
<keyword evidence="6" id="KW-1185">Reference proteome</keyword>
<dbReference type="AlphaFoldDB" id="A0A2U1NV19"/>
<protein>
    <submittedName>
        <fullName evidence="5">Barwin-like endoglucanase</fullName>
    </submittedName>
</protein>
<dbReference type="SUPFAM" id="SSF50685">
    <property type="entry name" value="Barwin-like endoglucanases"/>
    <property type="match status" value="1"/>
</dbReference>
<dbReference type="Gene3D" id="2.40.40.10">
    <property type="entry name" value="RlpA-like domain"/>
    <property type="match status" value="1"/>
</dbReference>
<reference evidence="5 6" key="1">
    <citation type="journal article" date="2018" name="Mol. Plant">
        <title>The genome of Artemisia annua provides insight into the evolution of Asteraceae family and artemisinin biosynthesis.</title>
        <authorList>
            <person name="Shen Q."/>
            <person name="Zhang L."/>
            <person name="Liao Z."/>
            <person name="Wang S."/>
            <person name="Yan T."/>
            <person name="Shi P."/>
            <person name="Liu M."/>
            <person name="Fu X."/>
            <person name="Pan Q."/>
            <person name="Wang Y."/>
            <person name="Lv Z."/>
            <person name="Lu X."/>
            <person name="Zhang F."/>
            <person name="Jiang W."/>
            <person name="Ma Y."/>
            <person name="Chen M."/>
            <person name="Hao X."/>
            <person name="Li L."/>
            <person name="Tang Y."/>
            <person name="Lv G."/>
            <person name="Zhou Y."/>
            <person name="Sun X."/>
            <person name="Brodelius P.E."/>
            <person name="Rose J.K.C."/>
            <person name="Tang K."/>
        </authorList>
    </citation>
    <scope>NUCLEOTIDE SEQUENCE [LARGE SCALE GENOMIC DNA]</scope>
    <source>
        <strain evidence="6">cv. Huhao1</strain>
        <tissue evidence="5">Leaf</tissue>
    </source>
</reference>
<dbReference type="InterPro" id="IPR039271">
    <property type="entry name" value="Kiwellin-like"/>
</dbReference>
<dbReference type="Proteomes" id="UP000245207">
    <property type="component" value="Unassembled WGS sequence"/>
</dbReference>
<dbReference type="InterPro" id="IPR036908">
    <property type="entry name" value="RlpA-like_sf"/>
</dbReference>
<dbReference type="EMBL" id="PKPP01002138">
    <property type="protein sequence ID" value="PWA77365.1"/>
    <property type="molecule type" value="Genomic_DNA"/>
</dbReference>
<keyword evidence="4" id="KW-0732">Signal</keyword>
<proteinExistence type="inferred from homology"/>
<dbReference type="STRING" id="35608.A0A2U1NV19"/>
<dbReference type="Pfam" id="PF24300">
    <property type="entry name" value="KWL1"/>
    <property type="match status" value="1"/>
</dbReference>
<name>A0A2U1NV19_ARTAN</name>
<organism evidence="5 6">
    <name type="scientific">Artemisia annua</name>
    <name type="common">Sweet wormwood</name>
    <dbReference type="NCBI Taxonomy" id="35608"/>
    <lineage>
        <taxon>Eukaryota</taxon>
        <taxon>Viridiplantae</taxon>
        <taxon>Streptophyta</taxon>
        <taxon>Embryophyta</taxon>
        <taxon>Tracheophyta</taxon>
        <taxon>Spermatophyta</taxon>
        <taxon>Magnoliopsida</taxon>
        <taxon>eudicotyledons</taxon>
        <taxon>Gunneridae</taxon>
        <taxon>Pentapetalae</taxon>
        <taxon>asterids</taxon>
        <taxon>campanulids</taxon>
        <taxon>Asterales</taxon>
        <taxon>Asteraceae</taxon>
        <taxon>Asteroideae</taxon>
        <taxon>Anthemideae</taxon>
        <taxon>Artemisiinae</taxon>
        <taxon>Artemisia</taxon>
    </lineage>
</organism>
<sequence length="100" mass="11165">MEHSLNILNHSSTYKPSLLDSGTTDAIMTVCSIEKGRDGGTPSECDGQYHSNTDPIVALSTQWYNNGQRCFNYINIYYKDNSVRSMELNECDSNSGWSDA</sequence>
<comment type="subcellular location">
    <subcellularLocation>
        <location evidence="1">Secreted</location>
    </subcellularLocation>
</comment>
<evidence type="ECO:0000256" key="4">
    <source>
        <dbReference type="ARBA" id="ARBA00022729"/>
    </source>
</evidence>
<comment type="caution">
    <text evidence="5">The sequence shown here is derived from an EMBL/GenBank/DDBJ whole genome shotgun (WGS) entry which is preliminary data.</text>
</comment>
<keyword evidence="3" id="KW-0964">Secreted</keyword>
<evidence type="ECO:0000256" key="3">
    <source>
        <dbReference type="ARBA" id="ARBA00022525"/>
    </source>
</evidence>
<evidence type="ECO:0000256" key="1">
    <source>
        <dbReference type="ARBA" id="ARBA00004613"/>
    </source>
</evidence>
<evidence type="ECO:0000256" key="2">
    <source>
        <dbReference type="ARBA" id="ARBA00005592"/>
    </source>
</evidence>